<dbReference type="Proteomes" id="UP000017836">
    <property type="component" value="Unassembled WGS sequence"/>
</dbReference>
<evidence type="ECO:0000313" key="3">
    <source>
        <dbReference type="Proteomes" id="UP000017836"/>
    </source>
</evidence>
<evidence type="ECO:0000256" key="1">
    <source>
        <dbReference type="SAM" id="MobiDB-lite"/>
    </source>
</evidence>
<sequence length="153" mass="16720">MLHVKRGKGDQYRPSTLHHKGSRKILRILKVLSLTTAGKEGSEAKPTTQSCHTFDSWSVTELSASLSGIRLGHLETKNGSTCLDQPTVLARQDLVPATKEHNSVMPKEEVGTKKVVPLKMAPFPLPSFVSKYRGSPSKPSTQSDLELEAMAMP</sequence>
<proteinExistence type="predicted"/>
<name>U5CTQ4_AMBTC</name>
<dbReference type="Gramene" id="ERN16656">
    <property type="protein sequence ID" value="ERN16656"/>
    <property type="gene ID" value="AMTR_s00051p00143530"/>
</dbReference>
<dbReference type="EMBL" id="KI392418">
    <property type="protein sequence ID" value="ERN16656.1"/>
    <property type="molecule type" value="Genomic_DNA"/>
</dbReference>
<gene>
    <name evidence="2" type="ORF">AMTR_s00051p00143530</name>
</gene>
<protein>
    <submittedName>
        <fullName evidence="2">Uncharacterized protein</fullName>
    </submittedName>
</protein>
<dbReference type="HOGENOM" id="CLU_1715692_0_0_1"/>
<reference evidence="3" key="1">
    <citation type="journal article" date="2013" name="Science">
        <title>The Amborella genome and the evolution of flowering plants.</title>
        <authorList>
            <consortium name="Amborella Genome Project"/>
        </authorList>
    </citation>
    <scope>NUCLEOTIDE SEQUENCE [LARGE SCALE GENOMIC DNA]</scope>
</reference>
<evidence type="ECO:0000313" key="2">
    <source>
        <dbReference type="EMBL" id="ERN16656.1"/>
    </source>
</evidence>
<accession>U5CTQ4</accession>
<keyword evidence="3" id="KW-1185">Reference proteome</keyword>
<dbReference type="AlphaFoldDB" id="U5CTQ4"/>
<feature type="region of interest" description="Disordered" evidence="1">
    <location>
        <begin position="130"/>
        <end position="153"/>
    </location>
</feature>
<organism evidence="2 3">
    <name type="scientific">Amborella trichopoda</name>
    <dbReference type="NCBI Taxonomy" id="13333"/>
    <lineage>
        <taxon>Eukaryota</taxon>
        <taxon>Viridiplantae</taxon>
        <taxon>Streptophyta</taxon>
        <taxon>Embryophyta</taxon>
        <taxon>Tracheophyta</taxon>
        <taxon>Spermatophyta</taxon>
        <taxon>Magnoliopsida</taxon>
        <taxon>Amborellales</taxon>
        <taxon>Amborellaceae</taxon>
        <taxon>Amborella</taxon>
    </lineage>
</organism>